<comment type="caution">
    <text evidence="1">The sequence shown here is derived from an EMBL/GenBank/DDBJ whole genome shotgun (WGS) entry which is preliminary data.</text>
</comment>
<protein>
    <submittedName>
        <fullName evidence="1">Uncharacterized protein</fullName>
    </submittedName>
</protein>
<dbReference type="EMBL" id="JAWZYT010000436">
    <property type="protein sequence ID" value="KAK4323515.1"/>
    <property type="molecule type" value="Genomic_DNA"/>
</dbReference>
<accession>A0AAE1QC83</accession>
<evidence type="ECO:0000313" key="1">
    <source>
        <dbReference type="EMBL" id="KAK4323515.1"/>
    </source>
</evidence>
<dbReference type="Proteomes" id="UP001292094">
    <property type="component" value="Unassembled WGS sequence"/>
</dbReference>
<name>A0AAE1QC83_9EUCA</name>
<sequence length="98" mass="11351">MPLAQQPGLWSKLQVQKEIEDQPPVTSHARLPTPTFTPLLYHTPTVTHPIRPHSRPHYLYMMYPPTAIATIRPPFCLTHAHHSRTYTQQSYSNTDMHI</sequence>
<gene>
    <name evidence="1" type="ORF">Pmani_005793</name>
</gene>
<organism evidence="1 2">
    <name type="scientific">Petrolisthes manimaculis</name>
    <dbReference type="NCBI Taxonomy" id="1843537"/>
    <lineage>
        <taxon>Eukaryota</taxon>
        <taxon>Metazoa</taxon>
        <taxon>Ecdysozoa</taxon>
        <taxon>Arthropoda</taxon>
        <taxon>Crustacea</taxon>
        <taxon>Multicrustacea</taxon>
        <taxon>Malacostraca</taxon>
        <taxon>Eumalacostraca</taxon>
        <taxon>Eucarida</taxon>
        <taxon>Decapoda</taxon>
        <taxon>Pleocyemata</taxon>
        <taxon>Anomura</taxon>
        <taxon>Galatheoidea</taxon>
        <taxon>Porcellanidae</taxon>
        <taxon>Petrolisthes</taxon>
    </lineage>
</organism>
<dbReference type="AlphaFoldDB" id="A0AAE1QC83"/>
<proteinExistence type="predicted"/>
<keyword evidence="2" id="KW-1185">Reference proteome</keyword>
<reference evidence="1" key="1">
    <citation type="submission" date="2023-11" db="EMBL/GenBank/DDBJ databases">
        <title>Genome assemblies of two species of porcelain crab, Petrolisthes cinctipes and Petrolisthes manimaculis (Anomura: Porcellanidae).</title>
        <authorList>
            <person name="Angst P."/>
        </authorList>
    </citation>
    <scope>NUCLEOTIDE SEQUENCE</scope>
    <source>
        <strain evidence="1">PB745_02</strain>
        <tissue evidence="1">Gill</tissue>
    </source>
</reference>
<evidence type="ECO:0000313" key="2">
    <source>
        <dbReference type="Proteomes" id="UP001292094"/>
    </source>
</evidence>